<dbReference type="OrthoDB" id="359446at2157"/>
<dbReference type="Proteomes" id="UP000006794">
    <property type="component" value="Plasmid pHALXA02"/>
</dbReference>
<evidence type="ECO:0000313" key="2">
    <source>
        <dbReference type="EMBL" id="AEH39287.1"/>
    </source>
</evidence>
<dbReference type="InterPro" id="IPR054339">
    <property type="entry name" value="GMT_wHTH"/>
</dbReference>
<protein>
    <recommendedName>
        <fullName evidence="1">GMT-like wHTH domain-containing protein</fullName>
    </recommendedName>
</protein>
<organism evidence="2 3">
    <name type="scientific">Halopiger xanaduensis (strain DSM 18323 / JCM 14033 / SH-6)</name>
    <dbReference type="NCBI Taxonomy" id="797210"/>
    <lineage>
        <taxon>Archaea</taxon>
        <taxon>Methanobacteriati</taxon>
        <taxon>Methanobacteriota</taxon>
        <taxon>Stenosarchaea group</taxon>
        <taxon>Halobacteria</taxon>
        <taxon>Halobacteriales</taxon>
        <taxon>Natrialbaceae</taxon>
        <taxon>Halopiger</taxon>
    </lineage>
</organism>
<dbReference type="RefSeq" id="WP_013881828.1">
    <property type="nucleotide sequence ID" value="NC_015667.1"/>
</dbReference>
<accession>F8DEK0</accession>
<keyword evidence="3" id="KW-1185">Reference proteome</keyword>
<geneLocation type="plasmid" evidence="2 3">
    <name>pHALXA02</name>
</geneLocation>
<gene>
    <name evidence="2" type="ordered locus">Halxa_0034</name>
</gene>
<feature type="domain" description="GMT-like wHTH" evidence="1">
    <location>
        <begin position="290"/>
        <end position="356"/>
    </location>
</feature>
<evidence type="ECO:0000313" key="3">
    <source>
        <dbReference type="Proteomes" id="UP000006794"/>
    </source>
</evidence>
<proteinExistence type="predicted"/>
<dbReference type="NCBIfam" id="TIGR04474">
    <property type="entry name" value="tcm_partner"/>
    <property type="match status" value="1"/>
</dbReference>
<dbReference type="InterPro" id="IPR031009">
    <property type="entry name" value="Tcm_partner"/>
</dbReference>
<dbReference type="EMBL" id="CP002841">
    <property type="protein sequence ID" value="AEH39287.1"/>
    <property type="molecule type" value="Genomic_DNA"/>
</dbReference>
<dbReference type="eggNOG" id="arCOG08191">
    <property type="taxonomic scope" value="Archaea"/>
</dbReference>
<dbReference type="GeneID" id="32176902"/>
<reference evidence="3" key="1">
    <citation type="journal article" date="2012" name="Stand. Genomic Sci.">
        <title>Complete genome sequence of Halopiger xanaduensis type strain (SH-6(T)).</title>
        <authorList>
            <person name="Anderson I."/>
            <person name="Tindall B.J."/>
            <person name="Rohde M."/>
            <person name="Lucas S."/>
            <person name="Han J."/>
            <person name="Lapidus A."/>
            <person name="Cheng J.F."/>
            <person name="Goodwin L."/>
            <person name="Pitluck S."/>
            <person name="Peters L."/>
            <person name="Pati A."/>
            <person name="Mikhailova N."/>
            <person name="Pagani I."/>
            <person name="Teshima H."/>
            <person name="Han C."/>
            <person name="Tapia R."/>
            <person name="Land M."/>
            <person name="Woyke T."/>
            <person name="Klenk H.P."/>
            <person name="Kyrpides N."/>
            <person name="Ivanova N."/>
        </authorList>
    </citation>
    <scope>NUCLEOTIDE SEQUENCE [LARGE SCALE GENOMIC DNA]</scope>
    <source>
        <strain evidence="3">DSM 18323 / JCM 14033 / SH-6</strain>
        <plasmid evidence="3">Plasmid pHALXA02</plasmid>
    </source>
</reference>
<sequence length="382" mass="44918">MPLDDSDPEKWHMKEHTEVKHRILRKYLTTWTRIVSSANPEVHYFDGFAGRARYEDGEPGSPLLAIDVADRNGDVFDTFHCTFNDYDFDNYEILKDETDKKVKGCENENKIKHTCFNEKFEEIALPVLESDAYSDLPSMVFIDPFGYSGTPFNIISKIMNIQESGNEVFFNFMVDKIRRFLNDNEKAETITRAFGSDDWKDIRQYSDRKKQEEEILKLYVSQLKSDADVEYVFPFQMKHPDKDVTLYYLIHATNHFKGFKVMKDVMFNEGDDDNFAYLGSDHYGYEDEQTNLFEATASEDIRVKELRERLLDVYDGSTVTFGDLLKYTYRRTDLVEPHCRSALETLETKDKIRVDRGDSDRGFKEEYEIEFKPQNQRLTDFS</sequence>
<name>F8DEK0_HALXS</name>
<evidence type="ECO:0000259" key="1">
    <source>
        <dbReference type="Pfam" id="PF22560"/>
    </source>
</evidence>
<keyword evidence="2" id="KW-0614">Plasmid</keyword>
<dbReference type="Pfam" id="PF22560">
    <property type="entry name" value="GMT-wHTH"/>
    <property type="match status" value="1"/>
</dbReference>
<dbReference type="KEGG" id="hxa:Halxa_0034"/>
<dbReference type="HOGENOM" id="CLU_063017_0_0_2"/>
<dbReference type="AlphaFoldDB" id="F8DEK0"/>